<organism evidence="3 4">
    <name type="scientific">Paraphaeosphaeria minitans</name>
    <dbReference type="NCBI Taxonomy" id="565426"/>
    <lineage>
        <taxon>Eukaryota</taxon>
        <taxon>Fungi</taxon>
        <taxon>Dikarya</taxon>
        <taxon>Ascomycota</taxon>
        <taxon>Pezizomycotina</taxon>
        <taxon>Dothideomycetes</taxon>
        <taxon>Pleosporomycetidae</taxon>
        <taxon>Pleosporales</taxon>
        <taxon>Massarineae</taxon>
        <taxon>Didymosphaeriaceae</taxon>
        <taxon>Paraphaeosphaeria</taxon>
    </lineage>
</organism>
<sequence length="78" mass="8718">MRSAIEELTKRKGRKRQYIRVEESLTVGEVINLLAEKASSSGEEGETPAKTVRSERHCGRCGEVGHNSRTCKVDRGCR</sequence>
<dbReference type="PROSITE" id="PS50158">
    <property type="entry name" value="ZF_CCHC"/>
    <property type="match status" value="1"/>
</dbReference>
<evidence type="ECO:0000313" key="3">
    <source>
        <dbReference type="EMBL" id="KAF9730205.1"/>
    </source>
</evidence>
<evidence type="ECO:0000259" key="2">
    <source>
        <dbReference type="PROSITE" id="PS50158"/>
    </source>
</evidence>
<dbReference type="Proteomes" id="UP000756921">
    <property type="component" value="Unassembled WGS sequence"/>
</dbReference>
<evidence type="ECO:0000313" key="4">
    <source>
        <dbReference type="Proteomes" id="UP000756921"/>
    </source>
</evidence>
<dbReference type="GO" id="GO:0003676">
    <property type="term" value="F:nucleic acid binding"/>
    <property type="evidence" value="ECO:0007669"/>
    <property type="project" value="InterPro"/>
</dbReference>
<proteinExistence type="predicted"/>
<name>A0A9P6G9B8_9PLEO</name>
<dbReference type="OrthoDB" id="3783439at2759"/>
<keyword evidence="1" id="KW-0862">Zinc</keyword>
<dbReference type="InterPro" id="IPR001878">
    <property type="entry name" value="Znf_CCHC"/>
</dbReference>
<dbReference type="GO" id="GO:0008270">
    <property type="term" value="F:zinc ion binding"/>
    <property type="evidence" value="ECO:0007669"/>
    <property type="project" value="UniProtKB-KW"/>
</dbReference>
<accession>A0A9P6G9B8</accession>
<dbReference type="EMBL" id="WJXW01000015">
    <property type="protein sequence ID" value="KAF9730205.1"/>
    <property type="molecule type" value="Genomic_DNA"/>
</dbReference>
<keyword evidence="4" id="KW-1185">Reference proteome</keyword>
<dbReference type="AlphaFoldDB" id="A0A9P6G9B8"/>
<keyword evidence="1" id="KW-0863">Zinc-finger</keyword>
<reference evidence="3" key="1">
    <citation type="journal article" date="2020" name="Mol. Plant Microbe Interact.">
        <title>Genome Sequence of the Biocontrol Agent Coniothyrium minitans strain Conio (IMI 134523).</title>
        <authorList>
            <person name="Patel D."/>
            <person name="Shittu T.A."/>
            <person name="Baroncelli R."/>
            <person name="Muthumeenakshi S."/>
            <person name="Osborne T.H."/>
            <person name="Janganan T.K."/>
            <person name="Sreenivasaprasad S."/>
        </authorList>
    </citation>
    <scope>NUCLEOTIDE SEQUENCE</scope>
    <source>
        <strain evidence="3">Conio</strain>
    </source>
</reference>
<keyword evidence="1" id="KW-0479">Metal-binding</keyword>
<protein>
    <submittedName>
        <fullName evidence="3">Transposase</fullName>
    </submittedName>
</protein>
<comment type="caution">
    <text evidence="3">The sequence shown here is derived from an EMBL/GenBank/DDBJ whole genome shotgun (WGS) entry which is preliminary data.</text>
</comment>
<evidence type="ECO:0000256" key="1">
    <source>
        <dbReference type="PROSITE-ProRule" id="PRU00047"/>
    </source>
</evidence>
<feature type="domain" description="CCHC-type" evidence="2">
    <location>
        <begin position="58"/>
        <end position="72"/>
    </location>
</feature>
<gene>
    <name evidence="3" type="ORF">PMIN01_12138</name>
</gene>